<proteinExistence type="predicted"/>
<dbReference type="InterPro" id="IPR000157">
    <property type="entry name" value="TIR_dom"/>
</dbReference>
<dbReference type="InterPro" id="IPR035897">
    <property type="entry name" value="Toll_tir_struct_dom_sf"/>
</dbReference>
<keyword evidence="2" id="KW-0675">Receptor</keyword>
<gene>
    <name evidence="2" type="ORF">SB593_25330</name>
</gene>
<comment type="caution">
    <text evidence="2">The sequence shown here is derived from an EMBL/GenBank/DDBJ whole genome shotgun (WGS) entry which is preliminary data.</text>
</comment>
<dbReference type="Proteomes" id="UP001304467">
    <property type="component" value="Unassembled WGS sequence"/>
</dbReference>
<evidence type="ECO:0000313" key="3">
    <source>
        <dbReference type="Proteomes" id="UP001304467"/>
    </source>
</evidence>
<accession>A0ABU5WU17</accession>
<dbReference type="RefSeq" id="WP_323620721.1">
    <property type="nucleotide sequence ID" value="NZ_JAWRKZ010000035.1"/>
</dbReference>
<dbReference type="Gene3D" id="3.40.50.10140">
    <property type="entry name" value="Toll/interleukin-1 receptor homology (TIR) domain"/>
    <property type="match status" value="1"/>
</dbReference>
<sequence>MAPGQKPLIFISHIHEEGALAKLFKDAIETEFGGFVEVFVSSDHGGIAQGAGIKAGAHFVEAVEAALVNCVAAFYLISPKSVRRPWVNFELGAVWCRGAVQKAAGGDRVMALPICHSGVVPSGLPAPLNALNAITATRALDLEFAFMSLQRILGVSGSPLRTDFAKFAANAKRLEDLYTVGEVLARNLHATLMIREDVVRLIDQCRSETQRGTKVFTINVARVKQATADAWSESVREQLLDKVSLKIEHGALAFGESGVHNICDIVLTLDPNLIAEHADTILSLYK</sequence>
<protein>
    <submittedName>
        <fullName evidence="2">Toll/interleukin-1 receptor domain-containing protein</fullName>
    </submittedName>
</protein>
<dbReference type="SUPFAM" id="SSF52200">
    <property type="entry name" value="Toll/Interleukin receptor TIR domain"/>
    <property type="match status" value="1"/>
</dbReference>
<name>A0ABU5WU17_9BURK</name>
<dbReference type="Pfam" id="PF13676">
    <property type="entry name" value="TIR_2"/>
    <property type="match status" value="1"/>
</dbReference>
<evidence type="ECO:0000313" key="2">
    <source>
        <dbReference type="EMBL" id="MEB2582270.1"/>
    </source>
</evidence>
<keyword evidence="3" id="KW-1185">Reference proteome</keyword>
<dbReference type="EMBL" id="JAWRLE010000049">
    <property type="protein sequence ID" value="MEB2582270.1"/>
    <property type="molecule type" value="Genomic_DNA"/>
</dbReference>
<organism evidence="2 3">
    <name type="scientific">Burkholderia anthinoferrum</name>
    <dbReference type="NCBI Taxonomy" id="3090833"/>
    <lineage>
        <taxon>Bacteria</taxon>
        <taxon>Pseudomonadati</taxon>
        <taxon>Pseudomonadota</taxon>
        <taxon>Betaproteobacteria</taxon>
        <taxon>Burkholderiales</taxon>
        <taxon>Burkholderiaceae</taxon>
        <taxon>Burkholderia</taxon>
    </lineage>
</organism>
<evidence type="ECO:0000259" key="1">
    <source>
        <dbReference type="Pfam" id="PF13676"/>
    </source>
</evidence>
<feature type="domain" description="TIR" evidence="1">
    <location>
        <begin position="9"/>
        <end position="135"/>
    </location>
</feature>
<reference evidence="2 3" key="1">
    <citation type="journal article" date="2023" name="Front. Microbiol.">
        <title>Genomic analyses of Burkholderia respiratory isolates indicates two evolutionarily distinct B. anthina clades.</title>
        <authorList>
            <person name="Pham A."/>
            <person name="Volmer J.G."/>
            <person name="Chambers D.C."/>
            <person name="Smith D.J."/>
            <person name="Reid D.W."/>
            <person name="Burr L."/>
            <person name="Wells T.J."/>
        </authorList>
    </citation>
    <scope>NUCLEOTIDE SEQUENCE [LARGE SCALE GENOMIC DNA]</scope>
    <source>
        <strain evidence="2 3">BCCIQ07A</strain>
    </source>
</reference>